<evidence type="ECO:0000259" key="3">
    <source>
        <dbReference type="PROSITE" id="PS50110"/>
    </source>
</evidence>
<sequence length="122" mass="13932">MTKRILLVDDDQDILDIAEIAFQKLAQWEVFRASSGLECLEKAKTEELDVILLDVSMPDMDGFQVVEALQADPLTQEIPIVLLTARALPRDENYYQEIGVVGVLRKPFNPLTIWRELSEMLE</sequence>
<keyword evidence="5" id="KW-1185">Reference proteome</keyword>
<dbReference type="KEGG" id="cyt:cce_3557"/>
<dbReference type="eggNOG" id="COG0745">
    <property type="taxonomic scope" value="Bacteria"/>
</dbReference>
<dbReference type="STRING" id="43989.cce_3557"/>
<dbReference type="InterPro" id="IPR011006">
    <property type="entry name" value="CheY-like_superfamily"/>
</dbReference>
<dbReference type="PROSITE" id="PS50110">
    <property type="entry name" value="RESPONSE_REGULATORY"/>
    <property type="match status" value="1"/>
</dbReference>
<dbReference type="EMBL" id="CP000806">
    <property type="protein sequence ID" value="ACB52905.1"/>
    <property type="molecule type" value="Genomic_DNA"/>
</dbReference>
<gene>
    <name evidence="4" type="ordered locus">cce_3557</name>
</gene>
<dbReference type="Pfam" id="PF00072">
    <property type="entry name" value="Response_reg"/>
    <property type="match status" value="1"/>
</dbReference>
<dbReference type="PANTHER" id="PTHR44591">
    <property type="entry name" value="STRESS RESPONSE REGULATOR PROTEIN 1"/>
    <property type="match status" value="1"/>
</dbReference>
<dbReference type="AlphaFoldDB" id="B1X006"/>
<keyword evidence="1 2" id="KW-0597">Phosphoprotein</keyword>
<dbReference type="GO" id="GO:0000160">
    <property type="term" value="P:phosphorelay signal transduction system"/>
    <property type="evidence" value="ECO:0007669"/>
    <property type="project" value="InterPro"/>
</dbReference>
<dbReference type="HOGENOM" id="CLU_000445_69_17_3"/>
<accession>B1X006</accession>
<proteinExistence type="predicted"/>
<dbReference type="CDD" id="cd17552">
    <property type="entry name" value="REC_RR468-like"/>
    <property type="match status" value="1"/>
</dbReference>
<evidence type="ECO:0000256" key="2">
    <source>
        <dbReference type="PROSITE-ProRule" id="PRU00169"/>
    </source>
</evidence>
<dbReference type="SUPFAM" id="SSF52172">
    <property type="entry name" value="CheY-like"/>
    <property type="match status" value="1"/>
</dbReference>
<evidence type="ECO:0000256" key="1">
    <source>
        <dbReference type="ARBA" id="ARBA00022553"/>
    </source>
</evidence>
<dbReference type="OrthoDB" id="424582at2"/>
<evidence type="ECO:0000313" key="4">
    <source>
        <dbReference type="EMBL" id="ACB52905.1"/>
    </source>
</evidence>
<dbReference type="SMART" id="SM00448">
    <property type="entry name" value="REC"/>
    <property type="match status" value="1"/>
</dbReference>
<dbReference type="Gene3D" id="3.40.50.2300">
    <property type="match status" value="1"/>
</dbReference>
<feature type="domain" description="Response regulatory" evidence="3">
    <location>
        <begin position="4"/>
        <end position="121"/>
    </location>
</feature>
<name>B1X006_CROS5</name>
<evidence type="ECO:0000313" key="5">
    <source>
        <dbReference type="Proteomes" id="UP000001203"/>
    </source>
</evidence>
<organism evidence="4 5">
    <name type="scientific">Crocosphaera subtropica (strain ATCC 51142 / BH68)</name>
    <name type="common">Cyanothece sp. (strain ATCC 51142)</name>
    <dbReference type="NCBI Taxonomy" id="43989"/>
    <lineage>
        <taxon>Bacteria</taxon>
        <taxon>Bacillati</taxon>
        <taxon>Cyanobacteriota</taxon>
        <taxon>Cyanophyceae</taxon>
        <taxon>Oscillatoriophycideae</taxon>
        <taxon>Chroococcales</taxon>
        <taxon>Aphanothecaceae</taxon>
        <taxon>Crocosphaera</taxon>
        <taxon>Crocosphaera subtropica</taxon>
    </lineage>
</organism>
<protein>
    <submittedName>
        <fullName evidence="4">Two-component response regulator</fullName>
    </submittedName>
</protein>
<dbReference type="PANTHER" id="PTHR44591:SF3">
    <property type="entry name" value="RESPONSE REGULATORY DOMAIN-CONTAINING PROTEIN"/>
    <property type="match status" value="1"/>
</dbReference>
<dbReference type="InterPro" id="IPR050595">
    <property type="entry name" value="Bact_response_regulator"/>
</dbReference>
<dbReference type="InterPro" id="IPR001789">
    <property type="entry name" value="Sig_transdc_resp-reg_receiver"/>
</dbReference>
<feature type="modified residue" description="4-aspartylphosphate" evidence="2">
    <location>
        <position position="54"/>
    </location>
</feature>
<dbReference type="Proteomes" id="UP000001203">
    <property type="component" value="Chromosome circular"/>
</dbReference>
<dbReference type="RefSeq" id="WP_009545279.1">
    <property type="nucleotide sequence ID" value="NC_010546.1"/>
</dbReference>
<reference evidence="4 5" key="1">
    <citation type="journal article" date="2008" name="Proc. Natl. Acad. Sci. U.S.A.">
        <title>The genome of Cyanothece 51142, a unicellular diazotrophic cyanobacterium important in the marine nitrogen cycle.</title>
        <authorList>
            <person name="Welsh E.A."/>
            <person name="Liberton M."/>
            <person name="Stoeckel J."/>
            <person name="Loh T."/>
            <person name="Elvitigala T."/>
            <person name="Wang C."/>
            <person name="Wollam A."/>
            <person name="Fulton R.S."/>
            <person name="Clifton S.W."/>
            <person name="Jacobs J.M."/>
            <person name="Aurora R."/>
            <person name="Ghosh B.K."/>
            <person name="Sherman L.A."/>
            <person name="Smith R.D."/>
            <person name="Wilson R.K."/>
            <person name="Pakrasi H.B."/>
        </authorList>
    </citation>
    <scope>NUCLEOTIDE SEQUENCE [LARGE SCALE GENOMIC DNA]</scope>
    <source>
        <strain evidence="5">ATCC 51142 / BH68</strain>
    </source>
</reference>